<dbReference type="InterPro" id="IPR023198">
    <property type="entry name" value="PGP-like_dom2"/>
</dbReference>
<evidence type="ECO:0000256" key="3">
    <source>
        <dbReference type="ARBA" id="ARBA00006171"/>
    </source>
</evidence>
<dbReference type="PANTHER" id="PTHR43434:SF1">
    <property type="entry name" value="PHOSPHOGLYCOLATE PHOSPHATASE"/>
    <property type="match status" value="1"/>
</dbReference>
<dbReference type="PRINTS" id="PR00413">
    <property type="entry name" value="HADHALOGNASE"/>
</dbReference>
<dbReference type="InterPro" id="IPR036412">
    <property type="entry name" value="HAD-like_sf"/>
</dbReference>
<dbReference type="Gene3D" id="3.40.50.1000">
    <property type="entry name" value="HAD superfamily/HAD-like"/>
    <property type="match status" value="1"/>
</dbReference>
<sequence>MPIDAILFDKDGTLFDFADTWGAFGRNMVLRLAQGDHGRAAQLGRAIGFDLEQVSYAKDSVVIAGTIDEIAEVLAPHLPNLPLSDLIDVLNVESASAPQAQAVPLVPFFNDLRQAGLKLGVATNDGEMPALRHLESVGIRDFFDFVAGYDSGHGFKPGPGQLLAFSAHVDVTPERVAMVGDSLHDLQAGRAAGMTTVAVLTGMAPAEVLAPWADVVLPDIGHIPDWLARI</sequence>
<accession>A0A0X3TUA5</accession>
<comment type="pathway">
    <text evidence="2">Organic acid metabolism; glycolate biosynthesis; glycolate from 2-phosphoglycolate: step 1/1.</text>
</comment>
<evidence type="ECO:0000256" key="4">
    <source>
        <dbReference type="ARBA" id="ARBA00013078"/>
    </source>
</evidence>
<name>A0A0X3TUA5_9RHOB</name>
<dbReference type="GO" id="GO:0006281">
    <property type="term" value="P:DNA repair"/>
    <property type="evidence" value="ECO:0007669"/>
    <property type="project" value="TreeGrafter"/>
</dbReference>
<dbReference type="AlphaFoldDB" id="A0A0X3TUA5"/>
<dbReference type="STRING" id="1685378.AVO44_08650"/>
<evidence type="ECO:0000256" key="2">
    <source>
        <dbReference type="ARBA" id="ARBA00004818"/>
    </source>
</evidence>
<dbReference type="GO" id="GO:0008967">
    <property type="term" value="F:phosphoglycolate phosphatase activity"/>
    <property type="evidence" value="ECO:0007669"/>
    <property type="project" value="UniProtKB-EC"/>
</dbReference>
<protein>
    <recommendedName>
        <fullName evidence="4">phosphoglycolate phosphatase</fullName>
        <ecNumber evidence="4">3.1.3.18</ecNumber>
    </recommendedName>
</protein>
<dbReference type="Pfam" id="PF00702">
    <property type="entry name" value="Hydrolase"/>
    <property type="match status" value="1"/>
</dbReference>
<dbReference type="EC" id="3.1.3.18" evidence="4"/>
<dbReference type="Proteomes" id="UP000053690">
    <property type="component" value="Unassembled WGS sequence"/>
</dbReference>
<comment type="similarity">
    <text evidence="3">Belongs to the HAD-like hydrolase superfamily. CbbY/CbbZ/Gph/YieH family.</text>
</comment>
<dbReference type="InterPro" id="IPR023214">
    <property type="entry name" value="HAD_sf"/>
</dbReference>
<comment type="caution">
    <text evidence="5">The sequence shown here is derived from an EMBL/GenBank/DDBJ whole genome shotgun (WGS) entry which is preliminary data.</text>
</comment>
<dbReference type="PANTHER" id="PTHR43434">
    <property type="entry name" value="PHOSPHOGLYCOLATE PHOSPHATASE"/>
    <property type="match status" value="1"/>
</dbReference>
<dbReference type="InterPro" id="IPR006439">
    <property type="entry name" value="HAD-SF_hydro_IA"/>
</dbReference>
<dbReference type="EMBL" id="LQBP01000004">
    <property type="protein sequence ID" value="KUJ79292.1"/>
    <property type="molecule type" value="Genomic_DNA"/>
</dbReference>
<dbReference type="NCBIfam" id="TIGR01549">
    <property type="entry name" value="HAD-SF-IA-v1"/>
    <property type="match status" value="1"/>
</dbReference>
<dbReference type="OrthoDB" id="9797743at2"/>
<organism evidence="5 6">
    <name type="scientific">Ruegeria profundi</name>
    <dbReference type="NCBI Taxonomy" id="1685378"/>
    <lineage>
        <taxon>Bacteria</taxon>
        <taxon>Pseudomonadati</taxon>
        <taxon>Pseudomonadota</taxon>
        <taxon>Alphaproteobacteria</taxon>
        <taxon>Rhodobacterales</taxon>
        <taxon>Roseobacteraceae</taxon>
        <taxon>Ruegeria</taxon>
    </lineage>
</organism>
<reference evidence="6" key="1">
    <citation type="submission" date="2015-12" db="EMBL/GenBank/DDBJ databases">
        <authorList>
            <person name="Zhang G."/>
            <person name="Stingl U."/>
        </authorList>
    </citation>
    <scope>NUCLEOTIDE SEQUENCE [LARGE SCALE GENOMIC DNA]</scope>
    <source>
        <strain evidence="6">ZGT108</strain>
    </source>
</reference>
<dbReference type="SUPFAM" id="SSF56784">
    <property type="entry name" value="HAD-like"/>
    <property type="match status" value="1"/>
</dbReference>
<dbReference type="RefSeq" id="WP_068335493.1">
    <property type="nucleotide sequence ID" value="NZ_LQBP01000004.1"/>
</dbReference>
<evidence type="ECO:0000313" key="6">
    <source>
        <dbReference type="Proteomes" id="UP000053690"/>
    </source>
</evidence>
<dbReference type="SFLD" id="SFLDS00003">
    <property type="entry name" value="Haloacid_Dehalogenase"/>
    <property type="match status" value="1"/>
</dbReference>
<gene>
    <name evidence="5" type="ORF">AVO44_08650</name>
</gene>
<evidence type="ECO:0000256" key="1">
    <source>
        <dbReference type="ARBA" id="ARBA00000830"/>
    </source>
</evidence>
<proteinExistence type="inferred from homology"/>
<comment type="catalytic activity">
    <reaction evidence="1">
        <text>2-phosphoglycolate + H2O = glycolate + phosphate</text>
        <dbReference type="Rhea" id="RHEA:14369"/>
        <dbReference type="ChEBI" id="CHEBI:15377"/>
        <dbReference type="ChEBI" id="CHEBI:29805"/>
        <dbReference type="ChEBI" id="CHEBI:43474"/>
        <dbReference type="ChEBI" id="CHEBI:58033"/>
        <dbReference type="EC" id="3.1.3.18"/>
    </reaction>
</comment>
<dbReference type="GO" id="GO:0005829">
    <property type="term" value="C:cytosol"/>
    <property type="evidence" value="ECO:0007669"/>
    <property type="project" value="TreeGrafter"/>
</dbReference>
<evidence type="ECO:0000313" key="5">
    <source>
        <dbReference type="EMBL" id="KUJ79292.1"/>
    </source>
</evidence>
<keyword evidence="6" id="KW-1185">Reference proteome</keyword>
<dbReference type="Gene3D" id="1.10.150.240">
    <property type="entry name" value="Putative phosphatase, domain 2"/>
    <property type="match status" value="1"/>
</dbReference>
<dbReference type="InterPro" id="IPR050155">
    <property type="entry name" value="HAD-like_hydrolase_sf"/>
</dbReference>
<dbReference type="SFLD" id="SFLDG01129">
    <property type="entry name" value="C1.5:_HAD__Beta-PGM__Phosphata"/>
    <property type="match status" value="1"/>
</dbReference>